<reference evidence="1" key="1">
    <citation type="journal article" date="2011" name="Environ. Microbiol.">
        <title>Time-series analyses of Monterey Bay coastal microbial picoplankton using a 'genome proxy' microarray.</title>
        <authorList>
            <person name="Rich V.I."/>
            <person name="Pham V.D."/>
            <person name="Eppley J."/>
            <person name="Shi Y."/>
            <person name="DeLong E.F."/>
        </authorList>
    </citation>
    <scope>NUCLEOTIDE SEQUENCE</scope>
</reference>
<proteinExistence type="predicted"/>
<accession>E0XRQ2</accession>
<protein>
    <submittedName>
        <fullName evidence="1">Uncharacterized protein</fullName>
    </submittedName>
</protein>
<evidence type="ECO:0000313" key="1">
    <source>
        <dbReference type="EMBL" id="ADI17093.1"/>
    </source>
</evidence>
<dbReference type="EMBL" id="GU474854">
    <property type="protein sequence ID" value="ADI17093.1"/>
    <property type="molecule type" value="Genomic_DNA"/>
</dbReference>
<dbReference type="AlphaFoldDB" id="E0XRQ2"/>
<sequence length="56" mass="6443">MTSTITKQEYSVYYGISELKRLQTAHSLAFDTETLQLQPEEGKLRLIQLGLFLLEP</sequence>
<organism evidence="1">
    <name type="scientific">uncultured gamma proteobacterium HF0070_03O15</name>
    <dbReference type="NCBI Taxonomy" id="710982"/>
    <lineage>
        <taxon>Bacteria</taxon>
        <taxon>Pseudomonadati</taxon>
        <taxon>Pseudomonadota</taxon>
        <taxon>Gammaproteobacteria</taxon>
        <taxon>environmental samples</taxon>
    </lineage>
</organism>
<name>E0XRQ2_9GAMM</name>